<dbReference type="AlphaFoldDB" id="A0A8J2KZ82"/>
<dbReference type="EMBL" id="CAJVCH010525411">
    <property type="protein sequence ID" value="CAG7822130.1"/>
    <property type="molecule type" value="Genomic_DNA"/>
</dbReference>
<keyword evidence="2" id="KW-1185">Reference proteome</keyword>
<accession>A0A8J2KZ82</accession>
<name>A0A8J2KZ82_9HEXA</name>
<proteinExistence type="predicted"/>
<comment type="caution">
    <text evidence="1">The sequence shown here is derived from an EMBL/GenBank/DDBJ whole genome shotgun (WGS) entry which is preliminary data.</text>
</comment>
<reference evidence="1" key="1">
    <citation type="submission" date="2021-06" db="EMBL/GenBank/DDBJ databases">
        <authorList>
            <person name="Hodson N. C."/>
            <person name="Mongue J. A."/>
            <person name="Jaron S. K."/>
        </authorList>
    </citation>
    <scope>NUCLEOTIDE SEQUENCE</scope>
</reference>
<gene>
    <name evidence="1" type="ORF">AFUS01_LOCUS32418</name>
</gene>
<evidence type="ECO:0000313" key="1">
    <source>
        <dbReference type="EMBL" id="CAG7822130.1"/>
    </source>
</evidence>
<dbReference type="Proteomes" id="UP000708208">
    <property type="component" value="Unassembled WGS sequence"/>
</dbReference>
<protein>
    <submittedName>
        <fullName evidence="1">Uncharacterized protein</fullName>
    </submittedName>
</protein>
<sequence>MDSDDPDASAAFGGITSIFDDSSLLGSLPMFLPWLARLAPKLS</sequence>
<evidence type="ECO:0000313" key="2">
    <source>
        <dbReference type="Proteomes" id="UP000708208"/>
    </source>
</evidence>
<organism evidence="1 2">
    <name type="scientific">Allacma fusca</name>
    <dbReference type="NCBI Taxonomy" id="39272"/>
    <lineage>
        <taxon>Eukaryota</taxon>
        <taxon>Metazoa</taxon>
        <taxon>Ecdysozoa</taxon>
        <taxon>Arthropoda</taxon>
        <taxon>Hexapoda</taxon>
        <taxon>Collembola</taxon>
        <taxon>Symphypleona</taxon>
        <taxon>Sminthuridae</taxon>
        <taxon>Allacma</taxon>
    </lineage>
</organism>
<feature type="non-terminal residue" evidence="1">
    <location>
        <position position="1"/>
    </location>
</feature>